<gene>
    <name evidence="9" type="primary">LOC123061624</name>
</gene>
<keyword evidence="10" id="KW-1185">Reference proteome</keyword>
<evidence type="ECO:0000256" key="5">
    <source>
        <dbReference type="ARBA" id="ARBA00032658"/>
    </source>
</evidence>
<sequence>MIGGGGGRSRRRGRASVTLPSGPAASRTESSVSCWYCEYKIYVFNDMIFNLGWKHARYTRAWFSLGVYFSLVALVGISLLLLWDPIGALYFRRGSISAWLPNILAPSFSGSIMDTSIIIASTILSIAFHEFGHAIAAASEGVQMEYVAIFMAVLFPGALVALNYDLLENLPLFSMLRIYCAGIWHNVIFCAACVLMALLLPLVLCPLYVSGDGLIVMGVPQSSSLSRSLSVHDVILSVDGLNIRRTDDWMKMLAQGTVEKTSSHEFLGGSQSYGATNSGKGYCVPNSWMDASKNLWQINDKLSCPDELIVFGKFSCNGSAYFPGTDKVSDKKQTEDLYCLIAKDVVKLKKCGNGWRGTEDDDSNCTCLEEEYCLVPVLTPGFSWIEISYARPYSLECLQKEGNFSSSHATNDNFGPSPCGGTFVYVGDLSSTASSVKLSPYRPRWAFFLLIADVPYILENCLSCLLHVSAALAAVNCLPVYFLDGDAILETALRYVAWFNRRQQRVIIKGSTQSKHLQSISGRFMEENKTNGEPILNNTDLFGCRIFKITGRNPLQYKFPFHSN</sequence>
<dbReference type="PaxDb" id="4565-Traes_3AL_D696AFD17.2"/>
<dbReference type="AlphaFoldDB" id="A0A3B6EIR6"/>
<feature type="transmembrane region" description="Helical" evidence="7">
    <location>
        <begin position="184"/>
        <end position="209"/>
    </location>
</feature>
<reference evidence="9" key="1">
    <citation type="submission" date="2018-08" db="EMBL/GenBank/DDBJ databases">
        <authorList>
            <person name="Rossello M."/>
        </authorList>
    </citation>
    <scope>NUCLEOTIDE SEQUENCE [LARGE SCALE GENOMIC DNA]</scope>
    <source>
        <strain evidence="9">cv. Chinese Spring</strain>
    </source>
</reference>
<feature type="domain" description="Peptidase M50" evidence="8">
    <location>
        <begin position="120"/>
        <end position="247"/>
    </location>
</feature>
<dbReference type="GO" id="GO:1905897">
    <property type="term" value="P:regulation of response to endoplasmic reticulum stress"/>
    <property type="evidence" value="ECO:0000318"/>
    <property type="project" value="GO_Central"/>
</dbReference>
<dbReference type="GO" id="GO:0005737">
    <property type="term" value="C:cytoplasm"/>
    <property type="evidence" value="ECO:0000318"/>
    <property type="project" value="GO_Central"/>
</dbReference>
<feature type="transmembrane region" description="Helical" evidence="7">
    <location>
        <begin position="61"/>
        <end position="83"/>
    </location>
</feature>
<dbReference type="Pfam" id="PF02163">
    <property type="entry name" value="Peptidase_M50"/>
    <property type="match status" value="1"/>
</dbReference>
<evidence type="ECO:0000259" key="8">
    <source>
        <dbReference type="Pfam" id="PF02163"/>
    </source>
</evidence>
<dbReference type="GO" id="GO:0004222">
    <property type="term" value="F:metalloendopeptidase activity"/>
    <property type="evidence" value="ECO:0000318"/>
    <property type="project" value="GO_Central"/>
</dbReference>
<dbReference type="GO" id="GO:0031293">
    <property type="term" value="P:membrane protein intracellular domain proteolysis"/>
    <property type="evidence" value="ECO:0000318"/>
    <property type="project" value="GO_Central"/>
</dbReference>
<keyword evidence="4 7" id="KW-0472">Membrane</keyword>
<keyword evidence="2 7" id="KW-0812">Transmembrane</keyword>
<evidence type="ECO:0000256" key="2">
    <source>
        <dbReference type="ARBA" id="ARBA00022692"/>
    </source>
</evidence>
<dbReference type="PANTHER" id="PTHR13325">
    <property type="entry name" value="PROTEASE M50 MEMBRANE-BOUND TRANSCRIPTION FACTOR SITE 2 PROTEASE"/>
    <property type="match status" value="1"/>
</dbReference>
<dbReference type="InterPro" id="IPR001193">
    <property type="entry name" value="MBTPS2"/>
</dbReference>
<dbReference type="PRINTS" id="PR01000">
    <property type="entry name" value="SREBPS2PTASE"/>
</dbReference>
<evidence type="ECO:0000256" key="7">
    <source>
        <dbReference type="SAM" id="Phobius"/>
    </source>
</evidence>
<reference evidence="9" key="2">
    <citation type="submission" date="2018-10" db="UniProtKB">
        <authorList>
            <consortium name="EnsemblPlants"/>
        </authorList>
    </citation>
    <scope>IDENTIFICATION</scope>
</reference>
<protein>
    <recommendedName>
        <fullName evidence="5">Endopeptidase S2P</fullName>
    </recommendedName>
</protein>
<evidence type="ECO:0000256" key="4">
    <source>
        <dbReference type="ARBA" id="ARBA00023136"/>
    </source>
</evidence>
<keyword evidence="3 7" id="KW-1133">Transmembrane helix</keyword>
<accession>A0A3B6EIR6</accession>
<dbReference type="GO" id="GO:0012505">
    <property type="term" value="C:endomembrane system"/>
    <property type="evidence" value="ECO:0007669"/>
    <property type="project" value="UniProtKB-SubCell"/>
</dbReference>
<dbReference type="Proteomes" id="UP000019116">
    <property type="component" value="Chromosome 3A"/>
</dbReference>
<feature type="region of interest" description="Disordered" evidence="6">
    <location>
        <begin position="1"/>
        <end position="27"/>
    </location>
</feature>
<dbReference type="GO" id="GO:0016020">
    <property type="term" value="C:membrane"/>
    <property type="evidence" value="ECO:0007669"/>
    <property type="project" value="InterPro"/>
</dbReference>
<evidence type="ECO:0000256" key="6">
    <source>
        <dbReference type="SAM" id="MobiDB-lite"/>
    </source>
</evidence>
<comment type="subcellular location">
    <subcellularLocation>
        <location evidence="1">Endomembrane system</location>
        <topology evidence="1">Multi-pass membrane protein</topology>
    </subcellularLocation>
</comment>
<dbReference type="PANTHER" id="PTHR13325:SF3">
    <property type="entry name" value="MEMBRANE-BOUND TRANSCRIPTION FACTOR SITE-2 PROTEASE"/>
    <property type="match status" value="1"/>
</dbReference>
<evidence type="ECO:0000313" key="9">
    <source>
        <dbReference type="EnsemblPlants" id="TraesCS3A02G236800.1"/>
    </source>
</evidence>
<dbReference type="OrthoDB" id="69989at2759"/>
<dbReference type="Gramene" id="TraesCS3A02G236800.1">
    <property type="protein sequence ID" value="TraesCS3A02G236800.1"/>
    <property type="gene ID" value="TraesCS3A02G236800"/>
</dbReference>
<proteinExistence type="predicted"/>
<evidence type="ECO:0000256" key="3">
    <source>
        <dbReference type="ARBA" id="ARBA00022989"/>
    </source>
</evidence>
<feature type="transmembrane region" description="Helical" evidence="7">
    <location>
        <begin position="146"/>
        <end position="164"/>
    </location>
</feature>
<organism evidence="9">
    <name type="scientific">Triticum aestivum</name>
    <name type="common">Wheat</name>
    <dbReference type="NCBI Taxonomy" id="4565"/>
    <lineage>
        <taxon>Eukaryota</taxon>
        <taxon>Viridiplantae</taxon>
        <taxon>Streptophyta</taxon>
        <taxon>Embryophyta</taxon>
        <taxon>Tracheophyta</taxon>
        <taxon>Spermatophyta</taxon>
        <taxon>Magnoliopsida</taxon>
        <taxon>Liliopsida</taxon>
        <taxon>Poales</taxon>
        <taxon>Poaceae</taxon>
        <taxon>BOP clade</taxon>
        <taxon>Pooideae</taxon>
        <taxon>Triticodae</taxon>
        <taxon>Triticeae</taxon>
        <taxon>Triticinae</taxon>
        <taxon>Triticum</taxon>
    </lineage>
</organism>
<dbReference type="STRING" id="4565.A0A3B6EIR6"/>
<evidence type="ECO:0000313" key="10">
    <source>
        <dbReference type="Proteomes" id="UP000019116"/>
    </source>
</evidence>
<dbReference type="EnsemblPlants" id="TraesCS3A02G236800.1">
    <property type="protein sequence ID" value="TraesCS3A02G236800.1"/>
    <property type="gene ID" value="TraesCS3A02G236800"/>
</dbReference>
<evidence type="ECO:0000256" key="1">
    <source>
        <dbReference type="ARBA" id="ARBA00004127"/>
    </source>
</evidence>
<dbReference type="InterPro" id="IPR008915">
    <property type="entry name" value="Peptidase_M50"/>
</dbReference>
<name>A0A3B6EIR6_WHEAT</name>